<sequence length="70" mass="7683">MAVNSTGNESQGESMSASCARCSSFMKLRRQAIGCIHILLYPPLRNTGDIKLHVLCIIAMILLKMSIQNC</sequence>
<dbReference type="AlphaFoldDB" id="A0A2G5B100"/>
<gene>
    <name evidence="1" type="ORF">COEREDRAFT_83966</name>
</gene>
<protein>
    <submittedName>
        <fullName evidence="1">Uncharacterized protein</fullName>
    </submittedName>
</protein>
<proteinExistence type="predicted"/>
<reference evidence="1 2" key="1">
    <citation type="journal article" date="2015" name="Genome Biol. Evol.">
        <title>Phylogenomic analyses indicate that early fungi evolved digesting cell walls of algal ancestors of land plants.</title>
        <authorList>
            <person name="Chang Y."/>
            <person name="Wang S."/>
            <person name="Sekimoto S."/>
            <person name="Aerts A.L."/>
            <person name="Choi C."/>
            <person name="Clum A."/>
            <person name="LaButti K.M."/>
            <person name="Lindquist E.A."/>
            <person name="Yee Ngan C."/>
            <person name="Ohm R.A."/>
            <person name="Salamov A.A."/>
            <person name="Grigoriev I.V."/>
            <person name="Spatafora J.W."/>
            <person name="Berbee M.L."/>
        </authorList>
    </citation>
    <scope>NUCLEOTIDE SEQUENCE [LARGE SCALE GENOMIC DNA]</scope>
    <source>
        <strain evidence="1 2">NRRL 1564</strain>
    </source>
</reference>
<dbReference type="Proteomes" id="UP000242474">
    <property type="component" value="Unassembled WGS sequence"/>
</dbReference>
<organism evidence="1 2">
    <name type="scientific">Coemansia reversa (strain ATCC 12441 / NRRL 1564)</name>
    <dbReference type="NCBI Taxonomy" id="763665"/>
    <lineage>
        <taxon>Eukaryota</taxon>
        <taxon>Fungi</taxon>
        <taxon>Fungi incertae sedis</taxon>
        <taxon>Zoopagomycota</taxon>
        <taxon>Kickxellomycotina</taxon>
        <taxon>Kickxellomycetes</taxon>
        <taxon>Kickxellales</taxon>
        <taxon>Kickxellaceae</taxon>
        <taxon>Coemansia</taxon>
    </lineage>
</organism>
<keyword evidence="2" id="KW-1185">Reference proteome</keyword>
<accession>A0A2G5B100</accession>
<feature type="non-terminal residue" evidence="1">
    <location>
        <position position="70"/>
    </location>
</feature>
<name>A0A2G5B100_COERN</name>
<evidence type="ECO:0000313" key="1">
    <source>
        <dbReference type="EMBL" id="PIA12690.1"/>
    </source>
</evidence>
<dbReference type="EMBL" id="KZ303588">
    <property type="protein sequence ID" value="PIA12690.1"/>
    <property type="molecule type" value="Genomic_DNA"/>
</dbReference>
<evidence type="ECO:0000313" key="2">
    <source>
        <dbReference type="Proteomes" id="UP000242474"/>
    </source>
</evidence>